<organism evidence="3 4">
    <name type="scientific">Papaver nudicaule</name>
    <name type="common">Iceland poppy</name>
    <dbReference type="NCBI Taxonomy" id="74823"/>
    <lineage>
        <taxon>Eukaryota</taxon>
        <taxon>Viridiplantae</taxon>
        <taxon>Streptophyta</taxon>
        <taxon>Embryophyta</taxon>
        <taxon>Tracheophyta</taxon>
        <taxon>Spermatophyta</taxon>
        <taxon>Magnoliopsida</taxon>
        <taxon>Ranunculales</taxon>
        <taxon>Papaveraceae</taxon>
        <taxon>Papaveroideae</taxon>
        <taxon>Papaver</taxon>
    </lineage>
</organism>
<dbReference type="EMBL" id="JAJJMA010308109">
    <property type="protein sequence ID" value="MCL7048772.1"/>
    <property type="molecule type" value="Genomic_DNA"/>
</dbReference>
<dbReference type="SUPFAM" id="SSF51110">
    <property type="entry name" value="alpha-D-mannose-specific plant lectins"/>
    <property type="match status" value="1"/>
</dbReference>
<evidence type="ECO:0000256" key="1">
    <source>
        <dbReference type="SAM" id="SignalP"/>
    </source>
</evidence>
<dbReference type="SMART" id="SM00108">
    <property type="entry name" value="B_lectin"/>
    <property type="match status" value="1"/>
</dbReference>
<dbReference type="GO" id="GO:0009505">
    <property type="term" value="C:plant-type cell wall"/>
    <property type="evidence" value="ECO:0007669"/>
    <property type="project" value="TreeGrafter"/>
</dbReference>
<dbReference type="InterPro" id="IPR035446">
    <property type="entry name" value="SLSG/EP1"/>
</dbReference>
<evidence type="ECO:0000313" key="4">
    <source>
        <dbReference type="Proteomes" id="UP001177140"/>
    </source>
</evidence>
<dbReference type="PANTHER" id="PTHR32444:SF58">
    <property type="entry name" value="BULB-TYPE LECTIN DOMAIN-CONTAINING PROTEIN"/>
    <property type="match status" value="1"/>
</dbReference>
<dbReference type="Pfam" id="PF01453">
    <property type="entry name" value="B_lectin"/>
    <property type="match status" value="1"/>
</dbReference>
<dbReference type="PANTHER" id="PTHR32444">
    <property type="entry name" value="BULB-TYPE LECTIN DOMAIN-CONTAINING PROTEIN"/>
    <property type="match status" value="1"/>
</dbReference>
<feature type="chain" id="PRO_5041380523" description="Bulb-type lectin domain-containing protein" evidence="1">
    <location>
        <begin position="29"/>
        <end position="373"/>
    </location>
</feature>
<keyword evidence="1" id="KW-0732">Signal</keyword>
<evidence type="ECO:0000313" key="3">
    <source>
        <dbReference type="EMBL" id="MCL7048772.1"/>
    </source>
</evidence>
<feature type="signal peptide" evidence="1">
    <location>
        <begin position="1"/>
        <end position="28"/>
    </location>
</feature>
<accession>A0AA41VWI2</accession>
<evidence type="ECO:0000259" key="2">
    <source>
        <dbReference type="PROSITE" id="PS50927"/>
    </source>
</evidence>
<keyword evidence="4" id="KW-1185">Reference proteome</keyword>
<dbReference type="PIRSF" id="PIRSF002686">
    <property type="entry name" value="SLG"/>
    <property type="match status" value="1"/>
</dbReference>
<dbReference type="Gene3D" id="2.90.10.10">
    <property type="entry name" value="Bulb-type lectin domain"/>
    <property type="match status" value="1"/>
</dbReference>
<gene>
    <name evidence="3" type="ORF">MKW94_016890</name>
</gene>
<dbReference type="AlphaFoldDB" id="A0AA41VWI2"/>
<proteinExistence type="predicted"/>
<feature type="domain" description="Bulb-type lectin" evidence="2">
    <location>
        <begin position="36"/>
        <end position="171"/>
    </location>
</feature>
<dbReference type="CDD" id="cd00028">
    <property type="entry name" value="B_lectin"/>
    <property type="match status" value="1"/>
</dbReference>
<comment type="caution">
    <text evidence="3">The sequence shown here is derived from an EMBL/GenBank/DDBJ whole genome shotgun (WGS) entry which is preliminary data.</text>
</comment>
<reference evidence="3" key="1">
    <citation type="submission" date="2022-03" db="EMBL/GenBank/DDBJ databases">
        <title>A functionally conserved STORR gene fusion in Papaver species that diverged 16.8 million years ago.</title>
        <authorList>
            <person name="Catania T."/>
        </authorList>
    </citation>
    <scope>NUCLEOTIDE SEQUENCE</scope>
    <source>
        <strain evidence="3">S-191538</strain>
    </source>
</reference>
<dbReference type="PROSITE" id="PS50927">
    <property type="entry name" value="BULB_LECTIN"/>
    <property type="match status" value="1"/>
</dbReference>
<name>A0AA41VWI2_PAPNU</name>
<dbReference type="InterPro" id="IPR036426">
    <property type="entry name" value="Bulb-type_lectin_dom_sf"/>
</dbReference>
<protein>
    <recommendedName>
        <fullName evidence="2">Bulb-type lectin domain-containing protein</fullName>
    </recommendedName>
</protein>
<sequence>MAPQIHLHFLVLLLIVTIFGCCSVLVQSQVPQNQTFRLINQGEYLDKTGEYGSTFRMPKPYEVSIPYLVRYTFGLYFYNSTGNAYVLGIGGGHNLRGSLQWVWDANRNHPVQENATLTFGTDGNLVLADVDGSIVWQTNTANRGVTGISMQTNGNLVLYNKRGKFIWQSFHHPTDTLAVGQSLTLKGTTKLVSRTSNRSSHDGPYSIMIDDRKGFVMYQNASSGEPVQYAGWEAKGLSNVTFHSIQRIDPVQPPAGPRLNIIGKTFYFLSLGFAEGKQASTPSRRVVLKINHNSDSEYYPFLRLESNGNLVVYSYIVPAANPYSAYWSKAYAFFGDTARECALQSKCGSSGKCYKRLCSGCPRNGSLGCTIAS</sequence>
<dbReference type="InterPro" id="IPR001480">
    <property type="entry name" value="Bulb-type_lectin_dom"/>
</dbReference>
<dbReference type="Proteomes" id="UP001177140">
    <property type="component" value="Unassembled WGS sequence"/>
</dbReference>